<accession>A0A485CP55</accession>
<dbReference type="AlphaFoldDB" id="A0A485CP55"/>
<keyword evidence="2" id="KW-1185">Reference proteome</keyword>
<name>A0A485CP55_KLUCR</name>
<sequence>MLAVNVNIPFSHWDALGQHLRLAAGQRQLQHV</sequence>
<dbReference type="EMBL" id="CAADJD010000027">
    <property type="protein sequence ID" value="VFS86559.1"/>
    <property type="molecule type" value="Genomic_DNA"/>
</dbReference>
<evidence type="ECO:0000313" key="2">
    <source>
        <dbReference type="Proteomes" id="UP000401081"/>
    </source>
</evidence>
<reference evidence="1 2" key="1">
    <citation type="submission" date="2019-03" db="EMBL/GenBank/DDBJ databases">
        <authorList>
            <consortium name="Pathogen Informatics"/>
        </authorList>
    </citation>
    <scope>NUCLEOTIDE SEQUENCE [LARGE SCALE GENOMIC DNA]</scope>
    <source>
        <strain evidence="1 2">NCTC12993</strain>
    </source>
</reference>
<organism evidence="1 2">
    <name type="scientific">Kluyvera cryocrescens</name>
    <name type="common">Kluyvera citrophila</name>
    <dbReference type="NCBI Taxonomy" id="580"/>
    <lineage>
        <taxon>Bacteria</taxon>
        <taxon>Pseudomonadati</taxon>
        <taxon>Pseudomonadota</taxon>
        <taxon>Gammaproteobacteria</taxon>
        <taxon>Enterobacterales</taxon>
        <taxon>Enterobacteriaceae</taxon>
        <taxon>Kluyvera</taxon>
    </lineage>
</organism>
<proteinExistence type="predicted"/>
<dbReference type="Proteomes" id="UP000401081">
    <property type="component" value="Unassembled WGS sequence"/>
</dbReference>
<protein>
    <submittedName>
        <fullName evidence="1">Uncharacterized protein</fullName>
    </submittedName>
</protein>
<gene>
    <name evidence="1" type="ORF">NCTC12993_06745</name>
</gene>
<evidence type="ECO:0000313" key="1">
    <source>
        <dbReference type="EMBL" id="VFS86559.1"/>
    </source>
</evidence>